<proteinExistence type="predicted"/>
<protein>
    <recommendedName>
        <fullName evidence="5">RING-type domain-containing protein</fullName>
    </recommendedName>
</protein>
<dbReference type="InterPro" id="IPR018957">
    <property type="entry name" value="Znf_C3HC4_RING-type"/>
</dbReference>
<dbReference type="Proteomes" id="UP000290289">
    <property type="component" value="Chromosome 11"/>
</dbReference>
<dbReference type="PANTHER" id="PTHR16079">
    <property type="entry name" value="UBIQUITIN LIGASE PROTEIN CHFR"/>
    <property type="match status" value="1"/>
</dbReference>
<keyword evidence="7" id="KW-1185">Reference proteome</keyword>
<keyword evidence="1" id="KW-0479">Metal-binding</keyword>
<dbReference type="GO" id="GO:0005634">
    <property type="term" value="C:nucleus"/>
    <property type="evidence" value="ECO:0007669"/>
    <property type="project" value="TreeGrafter"/>
</dbReference>
<evidence type="ECO:0000259" key="5">
    <source>
        <dbReference type="PROSITE" id="PS50089"/>
    </source>
</evidence>
<dbReference type="PANTHER" id="PTHR16079:SF4">
    <property type="entry name" value="E3 UBIQUITIN-PROTEIN LIGASE CHFR"/>
    <property type="match status" value="1"/>
</dbReference>
<dbReference type="Pfam" id="PF00097">
    <property type="entry name" value="zf-C3HC4"/>
    <property type="match status" value="1"/>
</dbReference>
<dbReference type="GO" id="GO:0004842">
    <property type="term" value="F:ubiquitin-protein transferase activity"/>
    <property type="evidence" value="ECO:0007669"/>
    <property type="project" value="TreeGrafter"/>
</dbReference>
<accession>A0A498IMQ9</accession>
<keyword evidence="2 4" id="KW-0863">Zinc-finger</keyword>
<dbReference type="GO" id="GO:0008270">
    <property type="term" value="F:zinc ion binding"/>
    <property type="evidence" value="ECO:0007669"/>
    <property type="project" value="UniProtKB-KW"/>
</dbReference>
<dbReference type="SMR" id="A0A498IMQ9"/>
<dbReference type="EMBL" id="RDQH01000337">
    <property type="protein sequence ID" value="RXH84838.1"/>
    <property type="molecule type" value="Genomic_DNA"/>
</dbReference>
<dbReference type="InterPro" id="IPR052256">
    <property type="entry name" value="E3_ubiquitin-ligase_CHFR"/>
</dbReference>
<evidence type="ECO:0000313" key="7">
    <source>
        <dbReference type="Proteomes" id="UP000290289"/>
    </source>
</evidence>
<sequence length="102" mass="11601">MVVDGNVIQAEDTIVISCLKLLQVPIRKDISYRFNVLRGPENCQQQLKISMDAEHAKCCICLNICCDVVTLAPCFHNFCNRCFSEWLKRSQEKCSSVLCPQC</sequence>
<reference evidence="6 7" key="1">
    <citation type="submission" date="2018-10" db="EMBL/GenBank/DDBJ databases">
        <title>A high-quality apple genome assembly.</title>
        <authorList>
            <person name="Hu J."/>
        </authorList>
    </citation>
    <scope>NUCLEOTIDE SEQUENCE [LARGE SCALE GENOMIC DNA]</scope>
    <source>
        <strain evidence="7">cv. HFTH1</strain>
        <tissue evidence="6">Young leaf</tissue>
    </source>
</reference>
<evidence type="ECO:0000256" key="4">
    <source>
        <dbReference type="PROSITE-ProRule" id="PRU00175"/>
    </source>
</evidence>
<evidence type="ECO:0000256" key="3">
    <source>
        <dbReference type="ARBA" id="ARBA00022833"/>
    </source>
</evidence>
<evidence type="ECO:0000256" key="2">
    <source>
        <dbReference type="ARBA" id="ARBA00022771"/>
    </source>
</evidence>
<dbReference type="AlphaFoldDB" id="A0A498IMQ9"/>
<dbReference type="InterPro" id="IPR013083">
    <property type="entry name" value="Znf_RING/FYVE/PHD"/>
</dbReference>
<name>A0A498IMQ9_MALDO</name>
<dbReference type="InterPro" id="IPR001841">
    <property type="entry name" value="Znf_RING"/>
</dbReference>
<keyword evidence="3" id="KW-0862">Zinc</keyword>
<dbReference type="PROSITE" id="PS50089">
    <property type="entry name" value="ZF_RING_2"/>
    <property type="match status" value="1"/>
</dbReference>
<dbReference type="SUPFAM" id="SSF57850">
    <property type="entry name" value="RING/U-box"/>
    <property type="match status" value="1"/>
</dbReference>
<organism evidence="6 7">
    <name type="scientific">Malus domestica</name>
    <name type="common">Apple</name>
    <name type="synonym">Pyrus malus</name>
    <dbReference type="NCBI Taxonomy" id="3750"/>
    <lineage>
        <taxon>Eukaryota</taxon>
        <taxon>Viridiplantae</taxon>
        <taxon>Streptophyta</taxon>
        <taxon>Embryophyta</taxon>
        <taxon>Tracheophyta</taxon>
        <taxon>Spermatophyta</taxon>
        <taxon>Magnoliopsida</taxon>
        <taxon>eudicotyledons</taxon>
        <taxon>Gunneridae</taxon>
        <taxon>Pentapetalae</taxon>
        <taxon>rosids</taxon>
        <taxon>fabids</taxon>
        <taxon>Rosales</taxon>
        <taxon>Rosaceae</taxon>
        <taxon>Amygdaloideae</taxon>
        <taxon>Maleae</taxon>
        <taxon>Malus</taxon>
    </lineage>
</organism>
<evidence type="ECO:0000313" key="6">
    <source>
        <dbReference type="EMBL" id="RXH84838.1"/>
    </source>
</evidence>
<gene>
    <name evidence="6" type="ORF">DVH24_041606</name>
</gene>
<feature type="domain" description="RING-type" evidence="5">
    <location>
        <begin position="58"/>
        <end position="102"/>
    </location>
</feature>
<evidence type="ECO:0000256" key="1">
    <source>
        <dbReference type="ARBA" id="ARBA00022723"/>
    </source>
</evidence>
<dbReference type="STRING" id="3750.A0A498IMQ9"/>
<dbReference type="Gene3D" id="3.30.40.10">
    <property type="entry name" value="Zinc/RING finger domain, C3HC4 (zinc finger)"/>
    <property type="match status" value="1"/>
</dbReference>
<dbReference type="GO" id="GO:0006511">
    <property type="term" value="P:ubiquitin-dependent protein catabolic process"/>
    <property type="evidence" value="ECO:0007669"/>
    <property type="project" value="TreeGrafter"/>
</dbReference>
<dbReference type="GO" id="GO:0016567">
    <property type="term" value="P:protein ubiquitination"/>
    <property type="evidence" value="ECO:0007669"/>
    <property type="project" value="TreeGrafter"/>
</dbReference>
<comment type="caution">
    <text evidence="6">The sequence shown here is derived from an EMBL/GenBank/DDBJ whole genome shotgun (WGS) entry which is preliminary data.</text>
</comment>